<protein>
    <submittedName>
        <fullName evidence="2">Helix-turn-helix domain-containing protein</fullName>
    </submittedName>
</protein>
<evidence type="ECO:0000259" key="1">
    <source>
        <dbReference type="Pfam" id="PF13545"/>
    </source>
</evidence>
<dbReference type="Gene3D" id="2.60.120.10">
    <property type="entry name" value="Jelly Rolls"/>
    <property type="match status" value="1"/>
</dbReference>
<gene>
    <name evidence="2" type="ORF">M9980_08690</name>
</gene>
<reference evidence="2" key="1">
    <citation type="submission" date="2022-05" db="EMBL/GenBank/DDBJ databases">
        <title>Sphingomonas sp. strain RMG20 Genome sequencing and assembly.</title>
        <authorList>
            <person name="Kim I."/>
        </authorList>
    </citation>
    <scope>NUCLEOTIDE SEQUENCE</scope>
    <source>
        <strain evidence="2">RMG20</strain>
    </source>
</reference>
<dbReference type="SUPFAM" id="SSF46785">
    <property type="entry name" value="Winged helix' DNA-binding domain"/>
    <property type="match status" value="1"/>
</dbReference>
<dbReference type="Pfam" id="PF13545">
    <property type="entry name" value="HTH_Crp_2"/>
    <property type="match status" value="1"/>
</dbReference>
<dbReference type="InterPro" id="IPR012318">
    <property type="entry name" value="HTH_CRP"/>
</dbReference>
<evidence type="ECO:0000313" key="3">
    <source>
        <dbReference type="Proteomes" id="UP001055580"/>
    </source>
</evidence>
<dbReference type="InterPro" id="IPR036390">
    <property type="entry name" value="WH_DNA-bd_sf"/>
</dbReference>
<dbReference type="RefSeq" id="WP_250749349.1">
    <property type="nucleotide sequence ID" value="NZ_CP098401.1"/>
</dbReference>
<accession>A0ABY4TQI2</accession>
<sequence>MQSLVTTLAFDRVALQRNILTASLGAADAAMLAPYLCRVSVSGGMRLPGGGVDAQVWFPETLVASICETLADGTQVDVGVVGSEGMIGWPVLLSDERVVHGSVARLDGGTALTMAADALVDLCDRRPSLRASLLRFVQSYTVQLAQTVASSLRDGIDARLARLLLMLHDRIAGDDLAVTHIELSAALNVRRASVTDWLHILEGDRIVRCTRGRIVVRDRVGLRAIAGASYGGAEASYSRLIGPFGKG</sequence>
<keyword evidence="3" id="KW-1185">Reference proteome</keyword>
<dbReference type="Proteomes" id="UP001055580">
    <property type="component" value="Chromosome"/>
</dbReference>
<dbReference type="EMBL" id="CP098401">
    <property type="protein sequence ID" value="URW74654.1"/>
    <property type="molecule type" value="Genomic_DNA"/>
</dbReference>
<dbReference type="InterPro" id="IPR014710">
    <property type="entry name" value="RmlC-like_jellyroll"/>
</dbReference>
<proteinExistence type="predicted"/>
<organism evidence="2 3">
    <name type="scientific">Sphingomonas donggukensis</name>
    <dbReference type="NCBI Taxonomy" id="2949093"/>
    <lineage>
        <taxon>Bacteria</taxon>
        <taxon>Pseudomonadati</taxon>
        <taxon>Pseudomonadota</taxon>
        <taxon>Alphaproteobacteria</taxon>
        <taxon>Sphingomonadales</taxon>
        <taxon>Sphingomonadaceae</taxon>
        <taxon>Sphingomonas</taxon>
    </lineage>
</organism>
<feature type="domain" description="HTH crp-type" evidence="1">
    <location>
        <begin position="158"/>
        <end position="225"/>
    </location>
</feature>
<name>A0ABY4TQI2_9SPHN</name>
<evidence type="ECO:0000313" key="2">
    <source>
        <dbReference type="EMBL" id="URW74654.1"/>
    </source>
</evidence>